<comment type="caution">
    <text evidence="1">The sequence shown here is derived from an EMBL/GenBank/DDBJ whole genome shotgun (WGS) entry which is preliminary data.</text>
</comment>
<protein>
    <submittedName>
        <fullName evidence="1">Uncharacterized protein</fullName>
    </submittedName>
</protein>
<dbReference type="EMBL" id="RCCK01000012">
    <property type="protein sequence ID" value="RLJ74751.1"/>
    <property type="molecule type" value="Genomic_DNA"/>
</dbReference>
<organism evidence="1 2">
    <name type="scientific">Pedobacter alluvionis</name>
    <dbReference type="NCBI Taxonomy" id="475253"/>
    <lineage>
        <taxon>Bacteria</taxon>
        <taxon>Pseudomonadati</taxon>
        <taxon>Bacteroidota</taxon>
        <taxon>Sphingobacteriia</taxon>
        <taxon>Sphingobacteriales</taxon>
        <taxon>Sphingobacteriaceae</taxon>
        <taxon>Pedobacter</taxon>
    </lineage>
</organism>
<evidence type="ECO:0000313" key="1">
    <source>
        <dbReference type="EMBL" id="RLJ74751.1"/>
    </source>
</evidence>
<dbReference type="AlphaFoldDB" id="A0A497XXC4"/>
<dbReference type="Proteomes" id="UP000273898">
    <property type="component" value="Unassembled WGS sequence"/>
</dbReference>
<evidence type="ECO:0000313" key="2">
    <source>
        <dbReference type="Proteomes" id="UP000273898"/>
    </source>
</evidence>
<name>A0A497XXC4_9SPHI</name>
<reference evidence="1 2" key="1">
    <citation type="submission" date="2018-10" db="EMBL/GenBank/DDBJ databases">
        <title>Genomic Encyclopedia of Archaeal and Bacterial Type Strains, Phase II (KMG-II): from individual species to whole genera.</title>
        <authorList>
            <person name="Goeker M."/>
        </authorList>
    </citation>
    <scope>NUCLEOTIDE SEQUENCE [LARGE SCALE GENOMIC DNA]</scope>
    <source>
        <strain evidence="1 2">DSM 19624</strain>
    </source>
</reference>
<gene>
    <name evidence="1" type="ORF">BCL90_3093</name>
</gene>
<sequence>MNYKISFSEMDQLGRKVNLKKINVSLAQMRLQALNLKAKSISEVKKRSI</sequence>
<proteinExistence type="predicted"/>
<accession>A0A497XXC4</accession>